<evidence type="ECO:0000313" key="1">
    <source>
        <dbReference type="EMBL" id="KAK9680964.1"/>
    </source>
</evidence>
<dbReference type="EMBL" id="JASPKY010000856">
    <property type="protein sequence ID" value="KAK9680964.1"/>
    <property type="molecule type" value="Genomic_DNA"/>
</dbReference>
<organism evidence="1 2">
    <name type="scientific">Popillia japonica</name>
    <name type="common">Japanese beetle</name>
    <dbReference type="NCBI Taxonomy" id="7064"/>
    <lineage>
        <taxon>Eukaryota</taxon>
        <taxon>Metazoa</taxon>
        <taxon>Ecdysozoa</taxon>
        <taxon>Arthropoda</taxon>
        <taxon>Hexapoda</taxon>
        <taxon>Insecta</taxon>
        <taxon>Pterygota</taxon>
        <taxon>Neoptera</taxon>
        <taxon>Endopterygota</taxon>
        <taxon>Coleoptera</taxon>
        <taxon>Polyphaga</taxon>
        <taxon>Scarabaeiformia</taxon>
        <taxon>Scarabaeidae</taxon>
        <taxon>Rutelinae</taxon>
        <taxon>Popillia</taxon>
    </lineage>
</organism>
<proteinExistence type="predicted"/>
<name>A0AAW1HVZ4_POPJA</name>
<dbReference type="Proteomes" id="UP001458880">
    <property type="component" value="Unassembled WGS sequence"/>
</dbReference>
<comment type="caution">
    <text evidence="1">The sequence shown here is derived from an EMBL/GenBank/DDBJ whole genome shotgun (WGS) entry which is preliminary data.</text>
</comment>
<sequence length="89" mass="10159">MASEITLKEIANFESKPWEVYEADENDNPYLKYLGGIRNTGFPEKNMDLTLGQKNGWLAGFTSDAAQPFKLLENALHYCNQYLTPQKKV</sequence>
<accession>A0AAW1HVZ4</accession>
<reference evidence="1 2" key="1">
    <citation type="journal article" date="2024" name="BMC Genomics">
        <title>De novo assembly and annotation of Popillia japonica's genome with initial clues to its potential as an invasive pest.</title>
        <authorList>
            <person name="Cucini C."/>
            <person name="Boschi S."/>
            <person name="Funari R."/>
            <person name="Cardaioli E."/>
            <person name="Iannotti N."/>
            <person name="Marturano G."/>
            <person name="Paoli F."/>
            <person name="Bruttini M."/>
            <person name="Carapelli A."/>
            <person name="Frati F."/>
            <person name="Nardi F."/>
        </authorList>
    </citation>
    <scope>NUCLEOTIDE SEQUENCE [LARGE SCALE GENOMIC DNA]</scope>
    <source>
        <strain evidence="1">DMR45628</strain>
    </source>
</reference>
<protein>
    <submittedName>
        <fullName evidence="1">Uncharacterized protein</fullName>
    </submittedName>
</protein>
<evidence type="ECO:0000313" key="2">
    <source>
        <dbReference type="Proteomes" id="UP001458880"/>
    </source>
</evidence>
<dbReference type="AlphaFoldDB" id="A0AAW1HVZ4"/>
<keyword evidence="2" id="KW-1185">Reference proteome</keyword>
<gene>
    <name evidence="1" type="ORF">QE152_g38669</name>
</gene>